<evidence type="ECO:0000313" key="2">
    <source>
        <dbReference type="Proteomes" id="UP001479436"/>
    </source>
</evidence>
<proteinExistence type="predicted"/>
<accession>A0ABR2WJX8</accession>
<organism evidence="1 2">
    <name type="scientific">Basidiobolus ranarum</name>
    <dbReference type="NCBI Taxonomy" id="34480"/>
    <lineage>
        <taxon>Eukaryota</taxon>
        <taxon>Fungi</taxon>
        <taxon>Fungi incertae sedis</taxon>
        <taxon>Zoopagomycota</taxon>
        <taxon>Entomophthoromycotina</taxon>
        <taxon>Basidiobolomycetes</taxon>
        <taxon>Basidiobolales</taxon>
        <taxon>Basidiobolaceae</taxon>
        <taxon>Basidiobolus</taxon>
    </lineage>
</organism>
<comment type="caution">
    <text evidence="1">The sequence shown here is derived from an EMBL/GenBank/DDBJ whole genome shotgun (WGS) entry which is preliminary data.</text>
</comment>
<reference evidence="1 2" key="1">
    <citation type="submission" date="2023-04" db="EMBL/GenBank/DDBJ databases">
        <title>Genome of Basidiobolus ranarum AG-B5.</title>
        <authorList>
            <person name="Stajich J.E."/>
            <person name="Carter-House D."/>
            <person name="Gryganskyi A."/>
        </authorList>
    </citation>
    <scope>NUCLEOTIDE SEQUENCE [LARGE SCALE GENOMIC DNA]</scope>
    <source>
        <strain evidence="1 2">AG-B5</strain>
    </source>
</reference>
<name>A0ABR2WJX8_9FUNG</name>
<dbReference type="Proteomes" id="UP001479436">
    <property type="component" value="Unassembled WGS sequence"/>
</dbReference>
<gene>
    <name evidence="1" type="ORF">K7432_013025</name>
</gene>
<keyword evidence="2" id="KW-1185">Reference proteome</keyword>
<evidence type="ECO:0000313" key="1">
    <source>
        <dbReference type="EMBL" id="KAK9761808.1"/>
    </source>
</evidence>
<protein>
    <submittedName>
        <fullName evidence="1">Uncharacterized protein</fullName>
    </submittedName>
</protein>
<sequence>MHTRHLSSHTQGCCSLRSTATIWVETEGERLYVTRATNEALKLFGYVEESEIISSEIEEVFEIVEYVNESNDYLLLRTMKNSKGPIWVNACAHISKNQQQWNLRDVTHQKLLTSFELPSPVTEHRDHDVYVLSITHFGIIEHVFPAPFMGLKVNDLIDRPLMKFVHPEDLKILCNGLSTMSKSMYASFTVRWQNGDDDSNEIKYEQVQVHAMISENNPVCVIRSPLATLGTEKSVSIRKAHHSDNNRDINRGLMWPFIGQLEVVNKIYLHCIDYFQDYWNYWHRYVIEHIEDSPNAKNWNSLLEAVYQDLEKSPLEAWSNCKNNVASFLVNLVTTWSAFATHE</sequence>
<dbReference type="EMBL" id="JASJQH010001212">
    <property type="protein sequence ID" value="KAK9761808.1"/>
    <property type="molecule type" value="Genomic_DNA"/>
</dbReference>